<keyword evidence="1" id="KW-1133">Transmembrane helix</keyword>
<keyword evidence="1" id="KW-0812">Transmembrane</keyword>
<dbReference type="EMBL" id="CP015449">
    <property type="protein sequence ID" value="AWH91597.1"/>
    <property type="molecule type" value="Genomic_DNA"/>
</dbReference>
<evidence type="ECO:0000313" key="3">
    <source>
        <dbReference type="EMBL" id="AWH91597.1"/>
    </source>
</evidence>
<accession>A0A2S1R5N8</accession>
<gene>
    <name evidence="3" type="ORF">A6035_04805</name>
</gene>
<dbReference type="Pfam" id="PF03703">
    <property type="entry name" value="bPH_2"/>
    <property type="match status" value="1"/>
</dbReference>
<dbReference type="PANTHER" id="PTHR37938">
    <property type="entry name" value="BLL0215 PROTEIN"/>
    <property type="match status" value="1"/>
</dbReference>
<dbReference type="PANTHER" id="PTHR37938:SF1">
    <property type="entry name" value="BLL0215 PROTEIN"/>
    <property type="match status" value="1"/>
</dbReference>
<reference evidence="3 4" key="1">
    <citation type="submission" date="2016-04" db="EMBL/GenBank/DDBJ databases">
        <title>Complete genome sequence of Dietzia lutea YIM 80766T, a strain isolated from desert soil in Egypt.</title>
        <authorList>
            <person name="Zhao J."/>
            <person name="Hu B."/>
            <person name="Geng S."/>
            <person name="Nie Y."/>
            <person name="Tang Y."/>
        </authorList>
    </citation>
    <scope>NUCLEOTIDE SEQUENCE [LARGE SCALE GENOMIC DNA]</scope>
    <source>
        <strain evidence="3 4">YIM 80766</strain>
    </source>
</reference>
<dbReference type="Proteomes" id="UP000244928">
    <property type="component" value="Chromosome"/>
</dbReference>
<keyword evidence="1" id="KW-0472">Membrane</keyword>
<feature type="domain" description="YdbS-like PH" evidence="2">
    <location>
        <begin position="82"/>
        <end position="154"/>
    </location>
</feature>
<name>A0A2S1R5N8_9ACTN</name>
<feature type="transmembrane region" description="Helical" evidence="1">
    <location>
        <begin position="24"/>
        <end position="46"/>
    </location>
</feature>
<dbReference type="RefSeq" id="WP_108846859.1">
    <property type="nucleotide sequence ID" value="NZ_CP015449.1"/>
</dbReference>
<keyword evidence="4" id="KW-1185">Reference proteome</keyword>
<dbReference type="KEGG" id="dlu:A6035_04805"/>
<sequence length="187" mass="20532">MGFVRSVLAPGETLIVHTHPHWRALVRPALVTLVGAGLAGIAGGFIEVQVVHAGDRTATWAMVAVLFSLVVLRFALWPLIRWARTDLVVTDERVLYRPAGSNRRCVDVPLRRISAVRFRHTLADRALGTGCLILELGHLPPIEIDHVPEVARVHAAVYDELLRLPPPPPPAPLPAAPRSRWGLPGRR</sequence>
<proteinExistence type="predicted"/>
<dbReference type="InterPro" id="IPR005182">
    <property type="entry name" value="YdbS-like_PH"/>
</dbReference>
<evidence type="ECO:0000256" key="1">
    <source>
        <dbReference type="SAM" id="Phobius"/>
    </source>
</evidence>
<dbReference type="AlphaFoldDB" id="A0A2S1R5N8"/>
<organism evidence="3 4">
    <name type="scientific">Dietzia lutea</name>
    <dbReference type="NCBI Taxonomy" id="546160"/>
    <lineage>
        <taxon>Bacteria</taxon>
        <taxon>Bacillati</taxon>
        <taxon>Actinomycetota</taxon>
        <taxon>Actinomycetes</taxon>
        <taxon>Mycobacteriales</taxon>
        <taxon>Dietziaceae</taxon>
        <taxon>Dietzia</taxon>
    </lineage>
</organism>
<protein>
    <recommendedName>
        <fullName evidence="2">YdbS-like PH domain-containing protein</fullName>
    </recommendedName>
</protein>
<evidence type="ECO:0000313" key="4">
    <source>
        <dbReference type="Proteomes" id="UP000244928"/>
    </source>
</evidence>
<feature type="transmembrane region" description="Helical" evidence="1">
    <location>
        <begin position="58"/>
        <end position="76"/>
    </location>
</feature>
<evidence type="ECO:0000259" key="2">
    <source>
        <dbReference type="Pfam" id="PF03703"/>
    </source>
</evidence>